<dbReference type="GO" id="GO:0003676">
    <property type="term" value="F:nucleic acid binding"/>
    <property type="evidence" value="ECO:0007669"/>
    <property type="project" value="InterPro"/>
</dbReference>
<gene>
    <name evidence="1" type="primary">X975_01565</name>
    <name evidence="1" type="ORF">TNCV_3848331</name>
</gene>
<evidence type="ECO:0000313" key="2">
    <source>
        <dbReference type="Proteomes" id="UP000887159"/>
    </source>
</evidence>
<dbReference type="InterPro" id="IPR036397">
    <property type="entry name" value="RNaseH_sf"/>
</dbReference>
<dbReference type="Proteomes" id="UP000887159">
    <property type="component" value="Unassembled WGS sequence"/>
</dbReference>
<evidence type="ECO:0000313" key="1">
    <source>
        <dbReference type="EMBL" id="GFX90258.1"/>
    </source>
</evidence>
<dbReference type="EMBL" id="BMAU01021094">
    <property type="protein sequence ID" value="GFX90258.1"/>
    <property type="molecule type" value="Genomic_DNA"/>
</dbReference>
<name>A0A8X6V0H0_TRICX</name>
<organism evidence="1 2">
    <name type="scientific">Trichonephila clavipes</name>
    <name type="common">Golden silk orbweaver</name>
    <name type="synonym">Nephila clavipes</name>
    <dbReference type="NCBI Taxonomy" id="2585209"/>
    <lineage>
        <taxon>Eukaryota</taxon>
        <taxon>Metazoa</taxon>
        <taxon>Ecdysozoa</taxon>
        <taxon>Arthropoda</taxon>
        <taxon>Chelicerata</taxon>
        <taxon>Arachnida</taxon>
        <taxon>Araneae</taxon>
        <taxon>Araneomorphae</taxon>
        <taxon>Entelegynae</taxon>
        <taxon>Araneoidea</taxon>
        <taxon>Nephilidae</taxon>
        <taxon>Trichonephila</taxon>
    </lineage>
</organism>
<accession>A0A8X6V0H0</accession>
<proteinExistence type="predicted"/>
<dbReference type="AlphaFoldDB" id="A0A8X6V0H0"/>
<reference evidence="1" key="1">
    <citation type="submission" date="2020-08" db="EMBL/GenBank/DDBJ databases">
        <title>Multicomponent nature underlies the extraordinary mechanical properties of spider dragline silk.</title>
        <authorList>
            <person name="Kono N."/>
            <person name="Nakamura H."/>
            <person name="Mori M."/>
            <person name="Yoshida Y."/>
            <person name="Ohtoshi R."/>
            <person name="Malay A.D."/>
            <person name="Moran D.A.P."/>
            <person name="Tomita M."/>
            <person name="Numata K."/>
            <person name="Arakawa K."/>
        </authorList>
    </citation>
    <scope>NUCLEOTIDE SEQUENCE</scope>
</reference>
<comment type="caution">
    <text evidence="1">The sequence shown here is derived from an EMBL/GenBank/DDBJ whole genome shotgun (WGS) entry which is preliminary data.</text>
</comment>
<sequence>MISFLSQISISRNKSPERIGIPLRLSRVRSSCGPKGYQVLKIDSTVISSYILTKNYEKSFLKGNVAAGSASRNRGRNCFCNPGVTEFPQTGQCTLIFPKLKVLTLMWCGRWESGVSAHEAQNGIEIRLGTNPGVLNSTRLMYCNRHPRKGEFGHPAVHADRPPRSCGMIPPSCAMRSRRLPHAEPLHGLARHAPRRKPSAVRSAATFATPGLYWHLHIIRIGELTGHRYRNEILRPIAAPYAAAIGVMLMDGDFRPNRASFADDFFFRITRMEWPACSPDMNPIQQLWGSLGQGTSGTRHNILGNPNEGSELTRNGRQYDRQVAKMTPIWLYHQDFAKFPLNHHYIKKNDLLVPRKQKLKQSALIPSSGNHVQHRHALHQFSSSILMQVCGITCAGTGASHSLAGENKDGIQLNICTAHGL</sequence>
<protein>
    <submittedName>
        <fullName evidence="1">Transposable element Tcb2 transposase</fullName>
    </submittedName>
</protein>
<dbReference type="Gene3D" id="3.30.420.10">
    <property type="entry name" value="Ribonuclease H-like superfamily/Ribonuclease H"/>
    <property type="match status" value="1"/>
</dbReference>
<keyword evidence="2" id="KW-1185">Reference proteome</keyword>